<dbReference type="Pfam" id="PF07875">
    <property type="entry name" value="Coat_F"/>
    <property type="match status" value="1"/>
</dbReference>
<dbReference type="GO" id="GO:0030435">
    <property type="term" value="P:sporulation resulting in formation of a cellular spore"/>
    <property type="evidence" value="ECO:0007669"/>
    <property type="project" value="UniProtKB-KW"/>
</dbReference>
<dbReference type="EMBL" id="RHHS01000028">
    <property type="protein sequence ID" value="RNB56614.1"/>
    <property type="molecule type" value="Genomic_DNA"/>
</dbReference>
<comment type="subcellular location">
    <subcellularLocation>
        <location evidence="2">Spore coat</location>
    </subcellularLocation>
</comment>
<reference evidence="4 5" key="1">
    <citation type="submission" date="2018-10" db="EMBL/GenBank/DDBJ databases">
        <title>Phylogenomics of Brevibacillus.</title>
        <authorList>
            <person name="Dunlap C."/>
        </authorList>
    </citation>
    <scope>NUCLEOTIDE SEQUENCE [LARGE SCALE GENOMIC DNA]</scope>
    <source>
        <strain evidence="4 5">DSM 100115</strain>
    </source>
</reference>
<keyword evidence="4" id="KW-0946">Virion</keyword>
<keyword evidence="1" id="KW-0749">Sporulation</keyword>
<comment type="similarity">
    <text evidence="3">Belongs to the CotF family.</text>
</comment>
<dbReference type="PANTHER" id="PTHR39183">
    <property type="entry name" value="SPORE COAT PROTEIN F-LIKE PROTEIN YHCQ"/>
    <property type="match status" value="1"/>
</dbReference>
<evidence type="ECO:0000256" key="1">
    <source>
        <dbReference type="ARBA" id="ARBA00022969"/>
    </source>
</evidence>
<dbReference type="InterPro" id="IPR012347">
    <property type="entry name" value="Ferritin-like"/>
</dbReference>
<evidence type="ECO:0000313" key="4">
    <source>
        <dbReference type="EMBL" id="RNB56614.1"/>
    </source>
</evidence>
<proteinExistence type="inferred from homology"/>
<keyword evidence="4" id="KW-0167">Capsid protein</keyword>
<dbReference type="Proteomes" id="UP000268829">
    <property type="component" value="Unassembled WGS sequence"/>
</dbReference>
<accession>A0A3M8AZJ1</accession>
<organism evidence="4 5">
    <name type="scientific">Brevibacillus gelatini</name>
    <dbReference type="NCBI Taxonomy" id="1655277"/>
    <lineage>
        <taxon>Bacteria</taxon>
        <taxon>Bacillati</taxon>
        <taxon>Bacillota</taxon>
        <taxon>Bacilli</taxon>
        <taxon>Bacillales</taxon>
        <taxon>Paenibacillaceae</taxon>
        <taxon>Brevibacillus</taxon>
    </lineage>
</organism>
<comment type="caution">
    <text evidence="4">The sequence shown here is derived from an EMBL/GenBank/DDBJ whole genome shotgun (WGS) entry which is preliminary data.</text>
</comment>
<dbReference type="InterPro" id="IPR012851">
    <property type="entry name" value="Spore_coat_CotF-like"/>
</dbReference>
<protein>
    <submittedName>
        <fullName evidence="4">Spore coat protein</fullName>
    </submittedName>
</protein>
<dbReference type="PANTHER" id="PTHR39183:SF1">
    <property type="entry name" value="SPORE COAT PROTEIN F-LIKE PROTEIN YHCQ"/>
    <property type="match status" value="1"/>
</dbReference>
<keyword evidence="5" id="KW-1185">Reference proteome</keyword>
<gene>
    <name evidence="4" type="ORF">EDM57_12510</name>
</gene>
<dbReference type="AlphaFoldDB" id="A0A3M8AZJ1"/>
<evidence type="ECO:0000256" key="2">
    <source>
        <dbReference type="ARBA" id="ARBA00024325"/>
    </source>
</evidence>
<sequence length="99" mass="11502">MNTLLEHLTGLHTMTDQVIAMDFLIAAKSGVRNYAMAVTEAYTPEIKAMLIKQLEEAIDMHERISMYLMERGWYHPWNVKEQYQFDLQNIQTALNAPTL</sequence>
<evidence type="ECO:0000313" key="5">
    <source>
        <dbReference type="Proteomes" id="UP000268829"/>
    </source>
</evidence>
<evidence type="ECO:0000256" key="3">
    <source>
        <dbReference type="ARBA" id="ARBA00024344"/>
    </source>
</evidence>
<dbReference type="RefSeq" id="WP_122905076.1">
    <property type="nucleotide sequence ID" value="NZ_RHHS01000028.1"/>
</dbReference>
<name>A0A3M8AZJ1_9BACL</name>
<dbReference type="OrthoDB" id="1930261at2"/>
<dbReference type="Gene3D" id="1.20.1260.10">
    <property type="match status" value="1"/>
</dbReference>